<evidence type="ECO:0000313" key="2">
    <source>
        <dbReference type="EMBL" id="RVU03904.1"/>
    </source>
</evidence>
<evidence type="ECO:0000313" key="3">
    <source>
        <dbReference type="Proteomes" id="UP000282837"/>
    </source>
</evidence>
<proteinExistence type="predicted"/>
<name>A0A3S2Y5E3_9SPHN</name>
<feature type="compositionally biased region" description="Low complexity" evidence="1">
    <location>
        <begin position="8"/>
        <end position="19"/>
    </location>
</feature>
<comment type="caution">
    <text evidence="2">The sequence shown here is derived from an EMBL/GenBank/DDBJ whole genome shotgun (WGS) entry which is preliminary data.</text>
</comment>
<dbReference type="Proteomes" id="UP000282837">
    <property type="component" value="Unassembled WGS sequence"/>
</dbReference>
<dbReference type="EMBL" id="SACO01000011">
    <property type="protein sequence ID" value="RVU03904.1"/>
    <property type="molecule type" value="Genomic_DNA"/>
</dbReference>
<accession>A0A3S2Y5E3</accession>
<gene>
    <name evidence="2" type="ORF">EOE18_13675</name>
</gene>
<dbReference type="AlphaFoldDB" id="A0A3S2Y5E3"/>
<reference evidence="2 3" key="1">
    <citation type="submission" date="2019-01" db="EMBL/GenBank/DDBJ databases">
        <authorList>
            <person name="Chen W.-M."/>
        </authorList>
    </citation>
    <scope>NUCLEOTIDE SEQUENCE [LARGE SCALE GENOMIC DNA]</scope>
    <source>
        <strain evidence="2 3">FSY-9</strain>
    </source>
</reference>
<dbReference type="RefSeq" id="WP_127710454.1">
    <property type="nucleotide sequence ID" value="NZ_SACO01000011.1"/>
</dbReference>
<evidence type="ECO:0000256" key="1">
    <source>
        <dbReference type="SAM" id="MobiDB-lite"/>
    </source>
</evidence>
<sequence length="61" mass="6590">MSRDLFSTTARTGTRPAAPNWKPEGCADCGTLHPSHSLTGPRGPWRCQDCHREAAAKKKAA</sequence>
<feature type="region of interest" description="Disordered" evidence="1">
    <location>
        <begin position="1"/>
        <end position="24"/>
    </location>
</feature>
<keyword evidence="3" id="KW-1185">Reference proteome</keyword>
<organism evidence="2 3">
    <name type="scientific">Novosphingobium umbonatum</name>
    <dbReference type="NCBI Taxonomy" id="1908524"/>
    <lineage>
        <taxon>Bacteria</taxon>
        <taxon>Pseudomonadati</taxon>
        <taxon>Pseudomonadota</taxon>
        <taxon>Alphaproteobacteria</taxon>
        <taxon>Sphingomonadales</taxon>
        <taxon>Sphingomonadaceae</taxon>
        <taxon>Novosphingobium</taxon>
    </lineage>
</organism>
<protein>
    <submittedName>
        <fullName evidence="2">Uncharacterized protein</fullName>
    </submittedName>
</protein>